<evidence type="ECO:0000313" key="3">
    <source>
        <dbReference type="Proteomes" id="UP000430345"/>
    </source>
</evidence>
<dbReference type="Proteomes" id="UP000430345">
    <property type="component" value="Unassembled WGS sequence"/>
</dbReference>
<dbReference type="Pfam" id="PF13402">
    <property type="entry name" value="Peptidase_M60"/>
    <property type="match status" value="1"/>
</dbReference>
<dbReference type="Gene3D" id="2.60.120.260">
    <property type="entry name" value="Galactose-binding domain-like"/>
    <property type="match status" value="1"/>
</dbReference>
<keyword evidence="3" id="KW-1185">Reference proteome</keyword>
<proteinExistence type="predicted"/>
<evidence type="ECO:0000259" key="1">
    <source>
        <dbReference type="PROSITE" id="PS51723"/>
    </source>
</evidence>
<dbReference type="OrthoDB" id="1933769at2"/>
<dbReference type="InterPro" id="IPR008979">
    <property type="entry name" value="Galactose-bd-like_sf"/>
</dbReference>
<dbReference type="SUPFAM" id="SSF49785">
    <property type="entry name" value="Galactose-binding domain-like"/>
    <property type="match status" value="1"/>
</dbReference>
<dbReference type="EMBL" id="WHJC01000276">
    <property type="protein sequence ID" value="MPQ44672.1"/>
    <property type="molecule type" value="Genomic_DNA"/>
</dbReference>
<gene>
    <name evidence="2" type="ORF">GBZ86_13095</name>
</gene>
<dbReference type="SMART" id="SM01276">
    <property type="entry name" value="M60-like"/>
    <property type="match status" value="1"/>
</dbReference>
<dbReference type="InterPro" id="IPR004954">
    <property type="entry name" value="Mucin-bd"/>
</dbReference>
<sequence>MMTTFTLALRASNDLVEHWINGLSNDVSEIEEEYFKLENANEQSLYNSIKSVNLKVYNALEGTLENGAIIENLDDGKIVGWLGGPDDGSVNINVNMENSGIYNLGIKYVAGESRSFKIDVNEVNTEIIYNPSPTNGWTVSSAKLFTLPISLNSGDNLIKFHGEGTNYAPSVLSFSIDIPTTSSIPTINIYRKTSVSPTHSIERKRFNIQFHALEPLGIEIMYPTDVTMLIKGENIAGTAKVNLHDVDNMRYISDISVNENKIISIPRKGELFLNVSNISSILGDSISFSFQVILSIDNDINYIITPTFDIRENKIFEAVITDENEYNNLLESNTENGMLAISENARIYFPKCKYIPLPISPTEVLALHEQTIFEHNKLAGLDINASNQLDKPRRNFVLVSARNEQVGYMSASGTMLDTHPKNSRTYFSAGWGIFHEYGHLYDQGWGFIEIWTNMYSKNMAEKTIGFTWLWGNDREAYENKNIEVFYKDYLLDGNFIERGFGFGTGLYFFISLQEFFGMNFVGDMTGYYRNNEIWLRGHEYVVYAIAKIYGVNVIPYMEMYGYYQYTNEVVNFVIDNSKSTTMIIPGNVNFEKYASISVPPTVKSIYAGTNKTLVGISNQNAKINLTVNNNIYTATADSNSKFSIIISENIDENSILKITSMESDKAISVEKKIKVKTLLSDNIFSFYGLGDVLIATLGFDVTNKVLVVKSGGSKSHVYFKDNVYFSATLYDNNGQNIATSDVTGNENAGDFATILNNKLFNYGYYIKLKHAEPSRLSLSGEVINSPNSSSPFSFKNIDLSRVTFYIRSNGIEYKFE</sequence>
<comment type="caution">
    <text evidence="2">The sequence shown here is derived from an EMBL/GenBank/DDBJ whole genome shotgun (WGS) entry which is preliminary data.</text>
</comment>
<reference evidence="2 3" key="1">
    <citation type="submission" date="2019-10" db="EMBL/GenBank/DDBJ databases">
        <title>The Genome Sequence of Clostridium tarantellae Isolated from Fish Brain.</title>
        <authorList>
            <person name="Bano L."/>
            <person name="Kiel M."/>
            <person name="Sales G."/>
            <person name="Doxey A.C."/>
            <person name="Mansfield M.J."/>
            <person name="Schiavone M."/>
            <person name="Rossetto O."/>
            <person name="Pirazzini M."/>
            <person name="Dobrindt U."/>
            <person name="Montecucco C."/>
        </authorList>
    </citation>
    <scope>NUCLEOTIDE SEQUENCE [LARGE SCALE GENOMIC DNA]</scope>
    <source>
        <strain evidence="2 3">DSM 3997</strain>
    </source>
</reference>
<name>A0A6I1MR30_9CLOT</name>
<dbReference type="InterPro" id="IPR031161">
    <property type="entry name" value="Peptidase_M60_dom"/>
</dbReference>
<dbReference type="PROSITE" id="PS51723">
    <property type="entry name" value="PEPTIDASE_M60"/>
    <property type="match status" value="1"/>
</dbReference>
<accession>A0A6I1MR30</accession>
<dbReference type="AlphaFoldDB" id="A0A6I1MR30"/>
<protein>
    <recommendedName>
        <fullName evidence="1">Peptidase M60 domain-containing protein</fullName>
    </recommendedName>
</protein>
<dbReference type="Gene3D" id="3.40.390.80">
    <property type="entry name" value="Peptidase M60, enhancin-like domain 2"/>
    <property type="match status" value="1"/>
</dbReference>
<dbReference type="Pfam" id="PF03272">
    <property type="entry name" value="Mucin_bdg"/>
    <property type="match status" value="1"/>
</dbReference>
<feature type="domain" description="Peptidase M60" evidence="1">
    <location>
        <begin position="211"/>
        <end position="517"/>
    </location>
</feature>
<organism evidence="2 3">
    <name type="scientific">Clostridium tarantellae</name>
    <dbReference type="NCBI Taxonomy" id="39493"/>
    <lineage>
        <taxon>Bacteria</taxon>
        <taxon>Bacillati</taxon>
        <taxon>Bacillota</taxon>
        <taxon>Clostridia</taxon>
        <taxon>Eubacteriales</taxon>
        <taxon>Clostridiaceae</taxon>
        <taxon>Clostridium</taxon>
    </lineage>
</organism>
<evidence type="ECO:0000313" key="2">
    <source>
        <dbReference type="EMBL" id="MPQ44672.1"/>
    </source>
</evidence>